<dbReference type="EMBL" id="VHIQ01000008">
    <property type="protein sequence ID" value="TPV31491.1"/>
    <property type="molecule type" value="Genomic_DNA"/>
</dbReference>
<protein>
    <submittedName>
        <fullName evidence="7">OmpA family protein</fullName>
    </submittedName>
</protein>
<dbReference type="PROSITE" id="PS51257">
    <property type="entry name" value="PROKAR_LIPOPROTEIN"/>
    <property type="match status" value="1"/>
</dbReference>
<reference evidence="7 8" key="1">
    <citation type="submission" date="2019-06" db="EMBL/GenBank/DDBJ databases">
        <title>Flavobacteriaceae Paucihalobacterium erythroidium CWB-1, complete genome.</title>
        <authorList>
            <person name="Wu S."/>
        </authorList>
    </citation>
    <scope>NUCLEOTIDE SEQUENCE [LARGE SCALE GENOMIC DNA]</scope>
    <source>
        <strain evidence="7 8">CWB-1</strain>
    </source>
</reference>
<dbReference type="RefSeq" id="WP_140991530.1">
    <property type="nucleotide sequence ID" value="NZ_VHIQ01000008.1"/>
</dbReference>
<keyword evidence="3" id="KW-0998">Cell outer membrane</keyword>
<dbReference type="Proteomes" id="UP000317332">
    <property type="component" value="Unassembled WGS sequence"/>
</dbReference>
<accession>A0A506PBZ9</accession>
<name>A0A506PBZ9_9FLAO</name>
<evidence type="ECO:0000259" key="6">
    <source>
        <dbReference type="PROSITE" id="PS51123"/>
    </source>
</evidence>
<organism evidence="7 8">
    <name type="scientific">Paucihalobacter ruber</name>
    <dbReference type="NCBI Taxonomy" id="2567861"/>
    <lineage>
        <taxon>Bacteria</taxon>
        <taxon>Pseudomonadati</taxon>
        <taxon>Bacteroidota</taxon>
        <taxon>Flavobacteriia</taxon>
        <taxon>Flavobacteriales</taxon>
        <taxon>Flavobacteriaceae</taxon>
        <taxon>Paucihalobacter</taxon>
    </lineage>
</organism>
<dbReference type="PANTHER" id="PTHR30329">
    <property type="entry name" value="STATOR ELEMENT OF FLAGELLAR MOTOR COMPLEX"/>
    <property type="match status" value="1"/>
</dbReference>
<gene>
    <name evidence="7" type="ORF">FJ651_14965</name>
</gene>
<dbReference type="AlphaFoldDB" id="A0A506PBZ9"/>
<dbReference type="OrthoDB" id="9782229at2"/>
<proteinExistence type="predicted"/>
<dbReference type="CDD" id="cd07185">
    <property type="entry name" value="OmpA_C-like"/>
    <property type="match status" value="1"/>
</dbReference>
<evidence type="ECO:0000256" key="2">
    <source>
        <dbReference type="ARBA" id="ARBA00023136"/>
    </source>
</evidence>
<feature type="chain" id="PRO_5021292472" evidence="5">
    <location>
        <begin position="23"/>
        <end position="222"/>
    </location>
</feature>
<keyword evidence="8" id="KW-1185">Reference proteome</keyword>
<dbReference type="SUPFAM" id="SSF103088">
    <property type="entry name" value="OmpA-like"/>
    <property type="match status" value="1"/>
</dbReference>
<dbReference type="PANTHER" id="PTHR30329:SF21">
    <property type="entry name" value="LIPOPROTEIN YIAD-RELATED"/>
    <property type="match status" value="1"/>
</dbReference>
<dbReference type="Pfam" id="PF00691">
    <property type="entry name" value="OmpA"/>
    <property type="match status" value="1"/>
</dbReference>
<evidence type="ECO:0000256" key="1">
    <source>
        <dbReference type="ARBA" id="ARBA00004442"/>
    </source>
</evidence>
<dbReference type="PROSITE" id="PS51123">
    <property type="entry name" value="OMPA_2"/>
    <property type="match status" value="1"/>
</dbReference>
<dbReference type="Pfam" id="PF13488">
    <property type="entry name" value="Gly-zipper_Omp"/>
    <property type="match status" value="1"/>
</dbReference>
<evidence type="ECO:0000256" key="5">
    <source>
        <dbReference type="SAM" id="SignalP"/>
    </source>
</evidence>
<comment type="caution">
    <text evidence="7">The sequence shown here is derived from an EMBL/GenBank/DDBJ whole genome shotgun (WGS) entry which is preliminary data.</text>
</comment>
<sequence length="222" mass="23144">MKTILKYSAVIMLSFAIVGCSAVQNANKTQKGAVLGAAGGALVGGLIGGNLKGALIGAAVGGASGAVIGNVMDKQAQKIETAVPGAEVERVGEGILINFDENSGVNFATNKADLTVTSKANLDKVVNVFLEFPDTNILVQGHTDSTGSEAYNMELSKKRAKSVVDYLKSKGVAANRLSMEGLGQSMPRFDNSTAEGRSKNRRVEIAVIANEQMIEDARAKQN</sequence>
<dbReference type="InterPro" id="IPR006665">
    <property type="entry name" value="OmpA-like"/>
</dbReference>
<evidence type="ECO:0000256" key="3">
    <source>
        <dbReference type="ARBA" id="ARBA00023237"/>
    </source>
</evidence>
<feature type="signal peptide" evidence="5">
    <location>
        <begin position="1"/>
        <end position="22"/>
    </location>
</feature>
<keyword evidence="5" id="KW-0732">Signal</keyword>
<dbReference type="Gene3D" id="3.30.1330.60">
    <property type="entry name" value="OmpA-like domain"/>
    <property type="match status" value="1"/>
</dbReference>
<dbReference type="PRINTS" id="PR01021">
    <property type="entry name" value="OMPADOMAIN"/>
</dbReference>
<dbReference type="InterPro" id="IPR036737">
    <property type="entry name" value="OmpA-like_sf"/>
</dbReference>
<dbReference type="InterPro" id="IPR006664">
    <property type="entry name" value="OMP_bac"/>
</dbReference>
<keyword evidence="2 4" id="KW-0472">Membrane</keyword>
<comment type="subcellular location">
    <subcellularLocation>
        <location evidence="1">Cell outer membrane</location>
    </subcellularLocation>
</comment>
<dbReference type="InterPro" id="IPR039567">
    <property type="entry name" value="Gly-zipper"/>
</dbReference>
<dbReference type="PRINTS" id="PR01023">
    <property type="entry name" value="NAFLGMOTY"/>
</dbReference>
<dbReference type="InterPro" id="IPR050330">
    <property type="entry name" value="Bact_OuterMem_StrucFunc"/>
</dbReference>
<evidence type="ECO:0000313" key="7">
    <source>
        <dbReference type="EMBL" id="TPV31491.1"/>
    </source>
</evidence>
<evidence type="ECO:0000256" key="4">
    <source>
        <dbReference type="PROSITE-ProRule" id="PRU00473"/>
    </source>
</evidence>
<evidence type="ECO:0000313" key="8">
    <source>
        <dbReference type="Proteomes" id="UP000317332"/>
    </source>
</evidence>
<feature type="domain" description="OmpA-like" evidence="6">
    <location>
        <begin position="94"/>
        <end position="211"/>
    </location>
</feature>
<dbReference type="GO" id="GO:0009279">
    <property type="term" value="C:cell outer membrane"/>
    <property type="evidence" value="ECO:0007669"/>
    <property type="project" value="UniProtKB-SubCell"/>
</dbReference>